<dbReference type="EMBL" id="CAJVPM010024096">
    <property type="protein sequence ID" value="CAG8652272.1"/>
    <property type="molecule type" value="Genomic_DNA"/>
</dbReference>
<protein>
    <submittedName>
        <fullName evidence="1">913_t:CDS:1</fullName>
    </submittedName>
</protein>
<dbReference type="Proteomes" id="UP000789860">
    <property type="component" value="Unassembled WGS sequence"/>
</dbReference>
<proteinExistence type="predicted"/>
<keyword evidence="2" id="KW-1185">Reference proteome</keyword>
<reference evidence="1" key="1">
    <citation type="submission" date="2021-06" db="EMBL/GenBank/DDBJ databases">
        <authorList>
            <person name="Kallberg Y."/>
            <person name="Tangrot J."/>
            <person name="Rosling A."/>
        </authorList>
    </citation>
    <scope>NUCLEOTIDE SEQUENCE</scope>
    <source>
        <strain evidence="1">AU212A</strain>
    </source>
</reference>
<evidence type="ECO:0000313" key="1">
    <source>
        <dbReference type="EMBL" id="CAG8652272.1"/>
    </source>
</evidence>
<evidence type="ECO:0000313" key="2">
    <source>
        <dbReference type="Proteomes" id="UP000789860"/>
    </source>
</evidence>
<comment type="caution">
    <text evidence="1">The sequence shown here is derived from an EMBL/GenBank/DDBJ whole genome shotgun (WGS) entry which is preliminary data.</text>
</comment>
<sequence>MSFDSNNLNKTPEECSDEENLDILYDSNLDDNAEIMQDNDNILQDMSFEEIVEINKENSNEILDQGLNLVQPKKITTEASSIHSYLQQQHQLIKDKKKQTIIDYFVKKYSKKVQIEKTQLIIE</sequence>
<accession>A0ACA9NFX7</accession>
<organism evidence="1 2">
    <name type="scientific">Scutellospora calospora</name>
    <dbReference type="NCBI Taxonomy" id="85575"/>
    <lineage>
        <taxon>Eukaryota</taxon>
        <taxon>Fungi</taxon>
        <taxon>Fungi incertae sedis</taxon>
        <taxon>Mucoromycota</taxon>
        <taxon>Glomeromycotina</taxon>
        <taxon>Glomeromycetes</taxon>
        <taxon>Diversisporales</taxon>
        <taxon>Gigasporaceae</taxon>
        <taxon>Scutellospora</taxon>
    </lineage>
</organism>
<gene>
    <name evidence="1" type="ORF">SCALOS_LOCUS8706</name>
</gene>
<name>A0ACA9NFX7_9GLOM</name>